<evidence type="ECO:0000313" key="1">
    <source>
        <dbReference type="EMBL" id="CRG99626.1"/>
    </source>
</evidence>
<dbReference type="AlphaFoldDB" id="A0A1J1H4F6"/>
<dbReference type="RefSeq" id="XP_028532631.1">
    <property type="nucleotide sequence ID" value="XM_028676108.1"/>
</dbReference>
<dbReference type="GeneID" id="39735728"/>
<keyword evidence="2" id="KW-1185">Reference proteome</keyword>
<dbReference type="OrthoDB" id="385818at2759"/>
<gene>
    <name evidence="1" type="ORF">PRELSG_0805200</name>
</gene>
<protein>
    <submittedName>
        <fullName evidence="1">Uncharacterized protein</fullName>
    </submittedName>
</protein>
<dbReference type="Proteomes" id="UP000220158">
    <property type="component" value="Chromosome 8"/>
</dbReference>
<evidence type="ECO:0000313" key="2">
    <source>
        <dbReference type="Proteomes" id="UP000220158"/>
    </source>
</evidence>
<proteinExistence type="predicted"/>
<accession>A0A1J1H4F6</accession>
<sequence>MVLKSKKNKKYSLKYIKKNKANSFVEKDTKKKNGIKSEFYDENELPYYDSNDDFLIKNNGLFYDILKSDDELKRPEKENIEFSSINKEKEKHLDFVTMSIAFNVPIGMI</sequence>
<dbReference type="OMA" id="CYDNNDD"/>
<dbReference type="VEuPathDB" id="PlasmoDB:PRELSG_0805200"/>
<reference evidence="1 2" key="1">
    <citation type="submission" date="2015-04" db="EMBL/GenBank/DDBJ databases">
        <authorList>
            <consortium name="Pathogen Informatics"/>
        </authorList>
    </citation>
    <scope>NUCLEOTIDE SEQUENCE [LARGE SCALE GENOMIC DNA]</scope>
    <source>
        <strain evidence="1 2">SGS1</strain>
    </source>
</reference>
<name>A0A1J1H4F6_PLARL</name>
<dbReference type="EMBL" id="LN835303">
    <property type="protein sequence ID" value="CRG99626.1"/>
    <property type="molecule type" value="Genomic_DNA"/>
</dbReference>
<dbReference type="KEGG" id="prel:PRELSG_0805200"/>
<organism evidence="1 2">
    <name type="scientific">Plasmodium relictum</name>
    <dbReference type="NCBI Taxonomy" id="85471"/>
    <lineage>
        <taxon>Eukaryota</taxon>
        <taxon>Sar</taxon>
        <taxon>Alveolata</taxon>
        <taxon>Apicomplexa</taxon>
        <taxon>Aconoidasida</taxon>
        <taxon>Haemosporida</taxon>
        <taxon>Plasmodiidae</taxon>
        <taxon>Plasmodium</taxon>
        <taxon>Plasmodium (Haemamoeba)</taxon>
    </lineage>
</organism>